<dbReference type="HOGENOM" id="CLU_3437668_0_0_1"/>
<name>T0KV31_COLGC</name>
<gene>
    <name evidence="1" type="ORF">CGLO_18235</name>
</gene>
<evidence type="ECO:0000313" key="2">
    <source>
        <dbReference type="Proteomes" id="UP000015530"/>
    </source>
</evidence>
<proteinExistence type="predicted"/>
<sequence length="11" mass="1177">MIEVKTISSGI</sequence>
<organism evidence="1 2">
    <name type="scientific">Colletotrichum gloeosporioides (strain Cg-14)</name>
    <name type="common">Anthracnose fungus</name>
    <name type="synonym">Glomerella cingulata</name>
    <dbReference type="NCBI Taxonomy" id="1237896"/>
    <lineage>
        <taxon>Eukaryota</taxon>
        <taxon>Fungi</taxon>
        <taxon>Dikarya</taxon>
        <taxon>Ascomycota</taxon>
        <taxon>Pezizomycotina</taxon>
        <taxon>Sordariomycetes</taxon>
        <taxon>Hypocreomycetidae</taxon>
        <taxon>Glomerellales</taxon>
        <taxon>Glomerellaceae</taxon>
        <taxon>Colletotrichum</taxon>
        <taxon>Colletotrichum gloeosporioides species complex</taxon>
    </lineage>
</organism>
<reference evidence="2" key="1">
    <citation type="journal article" date="2013" name="Mol. Plant Microbe Interact.">
        <title>Global aspects of pacC regulation of pathogenicity genes in Colletotrichum gloeosporioides as revealed by transcriptome analysis.</title>
        <authorList>
            <person name="Alkan N."/>
            <person name="Meng X."/>
            <person name="Friedlander G."/>
            <person name="Reuveni E."/>
            <person name="Sukno S."/>
            <person name="Sherman A."/>
            <person name="Thon M."/>
            <person name="Fluhr R."/>
            <person name="Prusky D."/>
        </authorList>
    </citation>
    <scope>NUCLEOTIDE SEQUENCE [LARGE SCALE GENOMIC DNA]</scope>
    <source>
        <strain evidence="2">Cg-14</strain>
    </source>
</reference>
<dbReference type="Proteomes" id="UP000015530">
    <property type="component" value="Unassembled WGS sequence"/>
</dbReference>
<evidence type="ECO:0000313" key="1">
    <source>
        <dbReference type="EMBL" id="EQB43151.1"/>
    </source>
</evidence>
<dbReference type="EMBL" id="AMYD01004449">
    <property type="protein sequence ID" value="EQB43151.1"/>
    <property type="molecule type" value="Genomic_DNA"/>
</dbReference>
<accession>T0KV31</accession>
<comment type="caution">
    <text evidence="1">The sequence shown here is derived from an EMBL/GenBank/DDBJ whole genome shotgun (WGS) entry which is preliminary data.</text>
</comment>
<protein>
    <submittedName>
        <fullName evidence="1">Uncharacterized protein</fullName>
    </submittedName>
</protein>